<keyword evidence="4" id="KW-0132">Cell division</keyword>
<organism evidence="10">
    <name type="scientific">marine metagenome</name>
    <dbReference type="NCBI Taxonomy" id="408172"/>
    <lineage>
        <taxon>unclassified sequences</taxon>
        <taxon>metagenomes</taxon>
        <taxon>ecological metagenomes</taxon>
    </lineage>
</organism>
<gene>
    <name evidence="10" type="ORF">METZ01_LOCUS257633</name>
</gene>
<protein>
    <recommendedName>
        <fullName evidence="9">POTRA domain-containing protein</fullName>
    </recommendedName>
</protein>
<dbReference type="Pfam" id="PF08478">
    <property type="entry name" value="POTRA_1"/>
    <property type="match status" value="1"/>
</dbReference>
<evidence type="ECO:0000256" key="3">
    <source>
        <dbReference type="ARBA" id="ARBA00022519"/>
    </source>
</evidence>
<dbReference type="AlphaFoldDB" id="A0A382IZH5"/>
<evidence type="ECO:0000256" key="2">
    <source>
        <dbReference type="ARBA" id="ARBA00022475"/>
    </source>
</evidence>
<dbReference type="PANTHER" id="PTHR35851">
    <property type="entry name" value="CELL DIVISION PROTEIN FTSQ"/>
    <property type="match status" value="1"/>
</dbReference>
<dbReference type="InterPro" id="IPR034746">
    <property type="entry name" value="POTRA"/>
</dbReference>
<keyword evidence="8" id="KW-0131">Cell cycle</keyword>
<proteinExistence type="predicted"/>
<keyword evidence="5" id="KW-0812">Transmembrane</keyword>
<dbReference type="PANTHER" id="PTHR35851:SF1">
    <property type="entry name" value="CELL DIVISION PROTEIN FTSQ"/>
    <property type="match status" value="1"/>
</dbReference>
<keyword evidence="2" id="KW-1003">Cell membrane</keyword>
<comment type="subcellular location">
    <subcellularLocation>
        <location evidence="1">Membrane</location>
    </subcellularLocation>
</comment>
<accession>A0A382IZH5</accession>
<dbReference type="GO" id="GO:0090529">
    <property type="term" value="P:cell septum assembly"/>
    <property type="evidence" value="ECO:0007669"/>
    <property type="project" value="InterPro"/>
</dbReference>
<evidence type="ECO:0000256" key="8">
    <source>
        <dbReference type="ARBA" id="ARBA00023306"/>
    </source>
</evidence>
<keyword evidence="6" id="KW-1133">Transmembrane helix</keyword>
<evidence type="ECO:0000256" key="6">
    <source>
        <dbReference type="ARBA" id="ARBA00022989"/>
    </source>
</evidence>
<dbReference type="Pfam" id="PF03799">
    <property type="entry name" value="FtsQ_DivIB_C"/>
    <property type="match status" value="1"/>
</dbReference>
<feature type="domain" description="POTRA" evidence="9">
    <location>
        <begin position="14"/>
        <end position="82"/>
    </location>
</feature>
<dbReference type="InterPro" id="IPR045335">
    <property type="entry name" value="FtsQ_C_sf"/>
</dbReference>
<reference evidence="10" key="1">
    <citation type="submission" date="2018-05" db="EMBL/GenBank/DDBJ databases">
        <authorList>
            <person name="Lanie J.A."/>
            <person name="Ng W.-L."/>
            <person name="Kazmierczak K.M."/>
            <person name="Andrzejewski T.M."/>
            <person name="Davidsen T.M."/>
            <person name="Wayne K.J."/>
            <person name="Tettelin H."/>
            <person name="Glass J.I."/>
            <person name="Rusch D."/>
            <person name="Podicherti R."/>
            <person name="Tsui H.-C.T."/>
            <person name="Winkler M.E."/>
        </authorList>
    </citation>
    <scope>NUCLEOTIDE SEQUENCE</scope>
</reference>
<dbReference type="PROSITE" id="PS51779">
    <property type="entry name" value="POTRA"/>
    <property type="match status" value="1"/>
</dbReference>
<name>A0A382IZH5_9ZZZZ</name>
<dbReference type="InterPro" id="IPR026579">
    <property type="entry name" value="FtsQ"/>
</dbReference>
<evidence type="ECO:0000313" key="10">
    <source>
        <dbReference type="EMBL" id="SVC04779.1"/>
    </source>
</evidence>
<keyword evidence="3" id="KW-0997">Cell inner membrane</keyword>
<keyword evidence="7" id="KW-0472">Membrane</keyword>
<dbReference type="GO" id="GO:0016020">
    <property type="term" value="C:membrane"/>
    <property type="evidence" value="ECO:0007669"/>
    <property type="project" value="UniProtKB-SubCell"/>
</dbReference>
<dbReference type="InterPro" id="IPR005548">
    <property type="entry name" value="Cell_div_FtsQ/DivIB_C"/>
</dbReference>
<evidence type="ECO:0000256" key="7">
    <source>
        <dbReference type="ARBA" id="ARBA00023136"/>
    </source>
</evidence>
<dbReference type="EMBL" id="UINC01070545">
    <property type="protein sequence ID" value="SVC04779.1"/>
    <property type="molecule type" value="Genomic_DNA"/>
</dbReference>
<evidence type="ECO:0000256" key="5">
    <source>
        <dbReference type="ARBA" id="ARBA00022692"/>
    </source>
</evidence>
<dbReference type="InterPro" id="IPR013685">
    <property type="entry name" value="POTRA_FtsQ_type"/>
</dbReference>
<evidence type="ECO:0000259" key="9">
    <source>
        <dbReference type="PROSITE" id="PS51779"/>
    </source>
</evidence>
<evidence type="ECO:0000256" key="4">
    <source>
        <dbReference type="ARBA" id="ARBA00022618"/>
    </source>
</evidence>
<dbReference type="Gene3D" id="3.40.50.11690">
    <property type="entry name" value="Cell division protein FtsQ/DivIB"/>
    <property type="match status" value="1"/>
</dbReference>
<evidence type="ECO:0000256" key="1">
    <source>
        <dbReference type="ARBA" id="ARBA00004370"/>
    </source>
</evidence>
<dbReference type="Gene3D" id="3.10.20.310">
    <property type="entry name" value="membrane protein fhac"/>
    <property type="match status" value="1"/>
</dbReference>
<sequence length="227" mass="26489">MSGAAKWANYRQTFHLTKINIYGYDILEKTDYEEILSQFKVQSIYDFDLREIAETIENNPFVRAAQISRQYPNKMRVNIVERKPLAIINLKEQLMIDGDAVILPNHRYSNSVLIPILSGFNSEKDLYPHGEETYSIKVKEAVSILNQLSDSYPDLYNNISELTLNKDDEYVIILSDKPTRVILGKDNILNKLNILKNFHKALGQRQLTDFQLLDMRYNKQLIAREWT</sequence>